<dbReference type="EMBL" id="CP001102">
    <property type="protein sequence ID" value="ACE06127.1"/>
    <property type="molecule type" value="Genomic_DNA"/>
</dbReference>
<reference evidence="1 2" key="1">
    <citation type="journal article" date="2010" name="J. Bacteriol.">
        <title>The genome of the amoeba symbiont 'Candidatus Amoebophilus asiaticus' reveals common mechanisms for host cell interaction among amoeba-associated bacteria.</title>
        <authorList>
            <person name="Schmitz-Esser S."/>
            <person name="Tischler P."/>
            <person name="Arnold R."/>
            <person name="Montanaro J."/>
            <person name="Wagner M."/>
            <person name="Rattei T."/>
            <person name="Horn M."/>
        </authorList>
    </citation>
    <scope>NUCLEOTIDE SEQUENCE [LARGE SCALE GENOMIC DNA]</scope>
    <source>
        <strain evidence="1 2">5a2</strain>
    </source>
</reference>
<dbReference type="KEGG" id="aas:Aasi_0744"/>
<dbReference type="Proteomes" id="UP000001227">
    <property type="component" value="Chromosome"/>
</dbReference>
<protein>
    <submittedName>
        <fullName evidence="1">Uncharacterized protein</fullName>
    </submittedName>
</protein>
<evidence type="ECO:0000313" key="2">
    <source>
        <dbReference type="Proteomes" id="UP000001227"/>
    </source>
</evidence>
<sequence>MQCNNFQIITLAGKTVIQGSITFESNNGIILLGKEVTIEGQVLRDTIEKLVNFKK</sequence>
<keyword evidence="2" id="KW-1185">Reference proteome</keyword>
<evidence type="ECO:0000313" key="1">
    <source>
        <dbReference type="EMBL" id="ACE06127.1"/>
    </source>
</evidence>
<dbReference type="HOGENOM" id="CLU_3021669_0_0_10"/>
<gene>
    <name evidence="1" type="ordered locus">Aasi_0744</name>
</gene>
<name>B3ESC5_AMOA5</name>
<proteinExistence type="predicted"/>
<dbReference type="STRING" id="452471.Aasi_0744"/>
<accession>B3ESC5</accession>
<dbReference type="AlphaFoldDB" id="B3ESC5"/>
<dbReference type="RefSeq" id="WP_012472895.1">
    <property type="nucleotide sequence ID" value="NC_010830.1"/>
</dbReference>
<organism evidence="1 2">
    <name type="scientific">Amoebophilus asiaticus (strain 5a2)</name>
    <dbReference type="NCBI Taxonomy" id="452471"/>
    <lineage>
        <taxon>Bacteria</taxon>
        <taxon>Pseudomonadati</taxon>
        <taxon>Bacteroidota</taxon>
        <taxon>Cytophagia</taxon>
        <taxon>Cytophagales</taxon>
        <taxon>Amoebophilaceae</taxon>
        <taxon>Candidatus Amoebophilus</taxon>
    </lineage>
</organism>